<protein>
    <submittedName>
        <fullName evidence="1">Uncharacterized protein</fullName>
    </submittedName>
</protein>
<evidence type="ECO:0000313" key="2">
    <source>
        <dbReference type="Proteomes" id="UP000053864"/>
    </source>
</evidence>
<organism evidence="1 2">
    <name type="scientific">Phytophthora nicotianae</name>
    <name type="common">Potato buckeye rot agent</name>
    <name type="synonym">Phytophthora parasitica</name>
    <dbReference type="NCBI Taxonomy" id="4792"/>
    <lineage>
        <taxon>Eukaryota</taxon>
        <taxon>Sar</taxon>
        <taxon>Stramenopiles</taxon>
        <taxon>Oomycota</taxon>
        <taxon>Peronosporomycetes</taxon>
        <taxon>Peronosporales</taxon>
        <taxon>Peronosporaceae</taxon>
        <taxon>Phytophthora</taxon>
    </lineage>
</organism>
<dbReference type="Proteomes" id="UP000053864">
    <property type="component" value="Unassembled WGS sequence"/>
</dbReference>
<gene>
    <name evidence="1" type="ORF">L916_00430</name>
</gene>
<name>W2JXB2_PHYNI</name>
<reference evidence="1 2" key="1">
    <citation type="submission" date="2013-11" db="EMBL/GenBank/DDBJ databases">
        <title>The Genome Sequence of Phytophthora parasitica CJ05E6.</title>
        <authorList>
            <consortium name="The Broad Institute Genomics Platform"/>
            <person name="Russ C."/>
            <person name="Tyler B."/>
            <person name="Panabieres F."/>
            <person name="Shan W."/>
            <person name="Tripathy S."/>
            <person name="Grunwald N."/>
            <person name="Machado M."/>
            <person name="Johnson C.S."/>
            <person name="Arredondo F."/>
            <person name="Hong C."/>
            <person name="Coffey M."/>
            <person name="Young S.K."/>
            <person name="Zeng Q."/>
            <person name="Gargeya S."/>
            <person name="Fitzgerald M."/>
            <person name="Abouelleil A."/>
            <person name="Alvarado L."/>
            <person name="Chapman S.B."/>
            <person name="Gainer-Dewar J."/>
            <person name="Goldberg J."/>
            <person name="Griggs A."/>
            <person name="Gujja S."/>
            <person name="Hansen M."/>
            <person name="Howarth C."/>
            <person name="Imamovic A."/>
            <person name="Ireland A."/>
            <person name="Larimer J."/>
            <person name="McCowan C."/>
            <person name="Murphy C."/>
            <person name="Pearson M."/>
            <person name="Poon T.W."/>
            <person name="Priest M."/>
            <person name="Roberts A."/>
            <person name="Saif S."/>
            <person name="Shea T."/>
            <person name="Sykes S."/>
            <person name="Wortman J."/>
            <person name="Nusbaum C."/>
            <person name="Birren B."/>
        </authorList>
    </citation>
    <scope>NUCLEOTIDE SEQUENCE [LARGE SCALE GENOMIC DNA]</scope>
    <source>
        <strain evidence="1 2">CJ05E6</strain>
    </source>
</reference>
<accession>W2JXB2</accession>
<sequence length="82" mass="9103">MLGNSRDRMACRFIGDYGLLVSHKAKIYGAGQAERNIWGKAIRKGIPNGTWRRKALVIITKLYLGFESAGSKDQGLGCKYII</sequence>
<dbReference type="AlphaFoldDB" id="W2JXB2"/>
<evidence type="ECO:0000313" key="1">
    <source>
        <dbReference type="EMBL" id="ETL50283.1"/>
    </source>
</evidence>
<proteinExistence type="predicted"/>
<dbReference type="EMBL" id="KI670420">
    <property type="protein sequence ID" value="ETL50283.1"/>
    <property type="molecule type" value="Genomic_DNA"/>
</dbReference>